<reference evidence="2" key="1">
    <citation type="submission" date="2016-12" db="EMBL/GenBank/DDBJ databases">
        <title>The genomes of Aspergillus section Nigri reveals drivers in fungal speciation.</title>
        <authorList>
            <consortium name="DOE Joint Genome Institute"/>
            <person name="Vesth T.C."/>
            <person name="Nybo J."/>
            <person name="Theobald S."/>
            <person name="Brandl J."/>
            <person name="Frisvad J.C."/>
            <person name="Nielsen K.F."/>
            <person name="Lyhne E.K."/>
            <person name="Kogle M.E."/>
            <person name="Kuo A."/>
            <person name="Riley R."/>
            <person name="Clum A."/>
            <person name="Nolan M."/>
            <person name="Lipzen A."/>
            <person name="Salamov A."/>
            <person name="Henrissat B."/>
            <person name="Wiebenga A."/>
            <person name="De Vries R.P."/>
            <person name="Grigoriev I.V."/>
            <person name="Mortensen U.H."/>
            <person name="Andersen M.R."/>
            <person name="Baker S.E."/>
        </authorList>
    </citation>
    <scope>NUCLEOTIDE SEQUENCE [LARGE SCALE GENOMIC DNA]</scope>
    <source>
        <strain evidence="2">CBS 115656</strain>
    </source>
</reference>
<sequence>MDYRSGRLLAHTDAFPSSSSAFPSSSSALPRRRWSQLNPLHASPVVETVRPLQQTAPYRYEPALDESSRAHRTTTLRQLNGNPGTSSWRNHNRSATSRPSTSASQPVLVRAYSGGPHDTSSTSTTMPSQRSFPFIGGSRSQRRGPALPSEDDFSIDGILRAIEPNIRQTLDSIGEICGRSRLSLANEYGSHIAPLGEIRAPPGGLVTVEEASSDHERQSDNVVIYDDENSVADRRDHSSLSQYRHWDGRRPSTGFPFRTPFSGAGSSSQAPPSTPRSPLALHAPAEEPALGALPTRQFASKPNSGGRTLLGTQTQSGSNILTPALVSEVLLDAQAEANATSSSEVPRGQELLGPSAMDSSAGYRGWIPPSLVADVQALLSWLQYGAVAAGSEARQATAEMRLRAMLERDQTISNA</sequence>
<feature type="compositionally biased region" description="Polar residues" evidence="1">
    <location>
        <begin position="297"/>
        <end position="315"/>
    </location>
</feature>
<accession>A0A318YQF8</accession>
<dbReference type="AlphaFoldDB" id="A0A318YQF8"/>
<dbReference type="Proteomes" id="UP000247647">
    <property type="component" value="Unassembled WGS sequence"/>
</dbReference>
<feature type="compositionally biased region" description="Low complexity" evidence="1">
    <location>
        <begin position="93"/>
        <end position="106"/>
    </location>
</feature>
<dbReference type="EMBL" id="KZ821451">
    <property type="protein sequence ID" value="PYH36945.1"/>
    <property type="molecule type" value="Genomic_DNA"/>
</dbReference>
<feature type="compositionally biased region" description="Low complexity" evidence="1">
    <location>
        <begin position="278"/>
        <end position="294"/>
    </location>
</feature>
<dbReference type="GeneID" id="37121668"/>
<feature type="region of interest" description="Disordered" evidence="1">
    <location>
        <begin position="59"/>
        <end position="106"/>
    </location>
</feature>
<evidence type="ECO:0000256" key="1">
    <source>
        <dbReference type="SAM" id="MobiDB-lite"/>
    </source>
</evidence>
<feature type="compositionally biased region" description="Basic and acidic residues" evidence="1">
    <location>
        <begin position="231"/>
        <end position="250"/>
    </location>
</feature>
<feature type="region of interest" description="Disordered" evidence="1">
    <location>
        <begin position="209"/>
        <end position="315"/>
    </location>
</feature>
<organism evidence="2 3">
    <name type="scientific">Aspergillus neoniger (strain CBS 115656)</name>
    <dbReference type="NCBI Taxonomy" id="1448310"/>
    <lineage>
        <taxon>Eukaryota</taxon>
        <taxon>Fungi</taxon>
        <taxon>Dikarya</taxon>
        <taxon>Ascomycota</taxon>
        <taxon>Pezizomycotina</taxon>
        <taxon>Eurotiomycetes</taxon>
        <taxon>Eurotiomycetidae</taxon>
        <taxon>Eurotiales</taxon>
        <taxon>Aspergillaceae</taxon>
        <taxon>Aspergillus</taxon>
        <taxon>Aspergillus subgen. Circumdati</taxon>
    </lineage>
</organism>
<proteinExistence type="predicted"/>
<evidence type="ECO:0000313" key="3">
    <source>
        <dbReference type="Proteomes" id="UP000247647"/>
    </source>
</evidence>
<keyword evidence="3" id="KW-1185">Reference proteome</keyword>
<dbReference type="OrthoDB" id="5339332at2759"/>
<protein>
    <submittedName>
        <fullName evidence="2">Uncharacterized protein</fullName>
    </submittedName>
</protein>
<feature type="compositionally biased region" description="Low complexity" evidence="1">
    <location>
        <begin position="14"/>
        <end position="28"/>
    </location>
</feature>
<feature type="compositionally biased region" description="Polar residues" evidence="1">
    <location>
        <begin position="73"/>
        <end position="89"/>
    </location>
</feature>
<feature type="compositionally biased region" description="Low complexity" evidence="1">
    <location>
        <begin position="262"/>
        <end position="271"/>
    </location>
</feature>
<name>A0A318YQF8_ASPNB</name>
<evidence type="ECO:0000313" key="2">
    <source>
        <dbReference type="EMBL" id="PYH36945.1"/>
    </source>
</evidence>
<gene>
    <name evidence="2" type="ORF">BO87DRAFT_302653</name>
</gene>
<feature type="region of interest" description="Disordered" evidence="1">
    <location>
        <begin position="1"/>
        <end position="31"/>
    </location>
</feature>
<dbReference type="RefSeq" id="XP_025482423.1">
    <property type="nucleotide sequence ID" value="XM_025619212.1"/>
</dbReference>